<sequence>MRGIVVDSVDIISDVALTGFGAKAKVDHVTANIPAALSVLDKFVAFVDREWEELIDPNTSDPLPWSFPLQTGIRIKTPGHSIENFGFAREFVEVYLRHFGGSVATPALLADVGAAIPELMRAGAAFSEIARKHSIIGKCANIFELSDIHWNGRSVTLSILLEARLASRGAQNVVGLIAQFTNEYHGKWSQAPLSHETHFHAHGHIGEAILWFGIAEIAVSHGFSAEIGREIASGRREEKRRVWHTWMCSLAPATLAPIDQALT</sequence>
<reference evidence="1 2" key="1">
    <citation type="submission" date="2020-09" db="EMBL/GenBank/DDBJ databases">
        <title>Sphingomonas sp., a new species isolated from pork steak.</title>
        <authorList>
            <person name="Heidler von Heilborn D."/>
        </authorList>
    </citation>
    <scope>NUCLEOTIDE SEQUENCE [LARGE SCALE GENOMIC DNA]</scope>
    <source>
        <strain evidence="2">S8-3T</strain>
    </source>
</reference>
<evidence type="ECO:0000313" key="2">
    <source>
        <dbReference type="Proteomes" id="UP000516148"/>
    </source>
</evidence>
<dbReference type="KEGG" id="spap:H3Z74_10225"/>
<dbReference type="AlphaFoldDB" id="A0A7H0LP66"/>
<keyword evidence="2" id="KW-1185">Reference proteome</keyword>
<evidence type="ECO:0000313" key="1">
    <source>
        <dbReference type="EMBL" id="QNQ11469.1"/>
    </source>
</evidence>
<dbReference type="EMBL" id="CP061038">
    <property type="protein sequence ID" value="QNQ11469.1"/>
    <property type="molecule type" value="Genomic_DNA"/>
</dbReference>
<name>A0A7H0LP66_9SPHN</name>
<accession>A0A7H0LP66</accession>
<gene>
    <name evidence="1" type="ORF">H3Z74_10225</name>
</gene>
<dbReference type="RefSeq" id="WP_187763750.1">
    <property type="nucleotide sequence ID" value="NZ_CP061038.1"/>
</dbReference>
<dbReference type="Proteomes" id="UP000516148">
    <property type="component" value="Chromosome"/>
</dbReference>
<organism evidence="1 2">
    <name type="scientific">Sphingomonas alpina</name>
    <dbReference type="NCBI Taxonomy" id="653931"/>
    <lineage>
        <taxon>Bacteria</taxon>
        <taxon>Pseudomonadati</taxon>
        <taxon>Pseudomonadota</taxon>
        <taxon>Alphaproteobacteria</taxon>
        <taxon>Sphingomonadales</taxon>
        <taxon>Sphingomonadaceae</taxon>
        <taxon>Sphingomonas</taxon>
    </lineage>
</organism>
<protein>
    <submittedName>
        <fullName evidence="1">Uncharacterized protein</fullName>
    </submittedName>
</protein>
<proteinExistence type="predicted"/>